<proteinExistence type="predicted"/>
<organism evidence="2 3">
    <name type="scientific">Luteolibacter yonseiensis</name>
    <dbReference type="NCBI Taxonomy" id="1144680"/>
    <lineage>
        <taxon>Bacteria</taxon>
        <taxon>Pseudomonadati</taxon>
        <taxon>Verrucomicrobiota</taxon>
        <taxon>Verrucomicrobiia</taxon>
        <taxon>Verrucomicrobiales</taxon>
        <taxon>Verrucomicrobiaceae</taxon>
        <taxon>Luteolibacter</taxon>
    </lineage>
</organism>
<dbReference type="InterPro" id="IPR038461">
    <property type="entry name" value="Schlafen_AlbA_2_dom_sf"/>
</dbReference>
<keyword evidence="2" id="KW-0547">Nucleotide-binding</keyword>
<keyword evidence="2" id="KW-0067">ATP-binding</keyword>
<evidence type="ECO:0000313" key="2">
    <source>
        <dbReference type="EMBL" id="MBK1815747.1"/>
    </source>
</evidence>
<feature type="domain" description="Schlafen AlbA-2" evidence="1">
    <location>
        <begin position="23"/>
        <end position="150"/>
    </location>
</feature>
<evidence type="ECO:0000259" key="1">
    <source>
        <dbReference type="Pfam" id="PF04326"/>
    </source>
</evidence>
<dbReference type="AlphaFoldDB" id="A0A934R3F8"/>
<protein>
    <submittedName>
        <fullName evidence="2">ATP-binding protein</fullName>
    </submittedName>
</protein>
<dbReference type="Gene3D" id="3.30.950.30">
    <property type="entry name" value="Schlafen, AAA domain"/>
    <property type="match status" value="1"/>
</dbReference>
<gene>
    <name evidence="2" type="ORF">JIN84_08970</name>
</gene>
<dbReference type="EMBL" id="JAENIK010000009">
    <property type="protein sequence ID" value="MBK1815747.1"/>
    <property type="molecule type" value="Genomic_DNA"/>
</dbReference>
<dbReference type="Proteomes" id="UP000600139">
    <property type="component" value="Unassembled WGS sequence"/>
</dbReference>
<dbReference type="RefSeq" id="WP_200350704.1">
    <property type="nucleotide sequence ID" value="NZ_BAABHZ010000008.1"/>
</dbReference>
<reference evidence="2" key="1">
    <citation type="submission" date="2021-01" db="EMBL/GenBank/DDBJ databases">
        <title>Modified the classification status of verrucomicrobia.</title>
        <authorList>
            <person name="Feng X."/>
        </authorList>
    </citation>
    <scope>NUCLEOTIDE SEQUENCE</scope>
    <source>
        <strain evidence="2">JCM 18052</strain>
    </source>
</reference>
<sequence>MISQLKPLHEWDLGYVENLPPVESEWLDFKAARWLTDEGKVLQNLSCYVSAFANYSGGYLVIGCHDPSPGQPIKFDEGADFSIKGGLQGWLEDVIHSLVSPPVSRIGVRLLPFPQDPGRGVVVIRIDPSGDAPHQARDLIFYQRVGSKLKGLSTQHILDIRSRIRHPEILVSLELHLWRYETRKEPKSNLLWKVENVSDSLCRHFGLNIMAPTQYRGRATGYADPNYMEDDPTEPNLKYFRVSAGNNMRSPLFPRARWKGNIPVSFGGTWDDKHETLDSFLVTAYADSAPPKMFAFKIGEIVEFHDGL</sequence>
<accession>A0A934R3F8</accession>
<comment type="caution">
    <text evidence="2">The sequence shown here is derived from an EMBL/GenBank/DDBJ whole genome shotgun (WGS) entry which is preliminary data.</text>
</comment>
<evidence type="ECO:0000313" key="3">
    <source>
        <dbReference type="Proteomes" id="UP000600139"/>
    </source>
</evidence>
<dbReference type="InterPro" id="IPR007421">
    <property type="entry name" value="Schlafen_AlbA_2_dom"/>
</dbReference>
<name>A0A934R3F8_9BACT</name>
<dbReference type="GO" id="GO:0005524">
    <property type="term" value="F:ATP binding"/>
    <property type="evidence" value="ECO:0007669"/>
    <property type="project" value="UniProtKB-KW"/>
</dbReference>
<keyword evidence="3" id="KW-1185">Reference proteome</keyword>
<dbReference type="Pfam" id="PF04326">
    <property type="entry name" value="SLFN_AlbA_2"/>
    <property type="match status" value="1"/>
</dbReference>